<dbReference type="AlphaFoldDB" id="A0A949U322"/>
<reference evidence="1" key="1">
    <citation type="submission" date="2020-12" db="EMBL/GenBank/DDBJ databases">
        <title>Clostridium thailandense sp. nov., a novel acetogenic bacterium isolated from peat land soil in Thailand.</title>
        <authorList>
            <person name="Chaikitkaew S."/>
            <person name="Birkeland N.K."/>
        </authorList>
    </citation>
    <scope>NUCLEOTIDE SEQUENCE</scope>
    <source>
        <strain evidence="1">PL3</strain>
    </source>
</reference>
<sequence>MGELLDYYKNGMQYFRDGNLNKAFDYLNIAVTGGIEAEEINNVMALILMYRGEFEEAYKFFIINNKKFNNKISEKYLLAIDEINNYIKSHNEAVDLLKQHRCNDALNILLTIRKSGFKTINDDILICLIYYIKREYNKCKKILAEIYNVNKDEIFYYELKSYLDKKNSFRLKLAIASIAAMAIMFSSITISKTYKNEQYSLSSIDVAAKPISSVDTSESQYKVLARLTDDIMKENLYDFAQNDKKIDISKLDDQSKKMYYNLKESYSNKAEIYFYKIGLDLYRNGSYNKAYEYLSIAYNNMKGSYLDEHVIFFVAKAAKVTGNNALDYYREYVKKYPKGAYIEESLYDLSILAYANKDIKESQKYASVLAYEYTNSIYYNDRIKYIMDKD</sequence>
<keyword evidence="2" id="KW-1185">Reference proteome</keyword>
<name>A0A949U322_9CLOT</name>
<dbReference type="Proteomes" id="UP000694308">
    <property type="component" value="Unassembled WGS sequence"/>
</dbReference>
<dbReference type="EMBL" id="JAEEGC010000180">
    <property type="protein sequence ID" value="MBV7276481.1"/>
    <property type="molecule type" value="Genomic_DNA"/>
</dbReference>
<proteinExistence type="predicted"/>
<protein>
    <recommendedName>
        <fullName evidence="3">Tetratricopeptide repeat protein</fullName>
    </recommendedName>
</protein>
<comment type="caution">
    <text evidence="1">The sequence shown here is derived from an EMBL/GenBank/DDBJ whole genome shotgun (WGS) entry which is preliminary data.</text>
</comment>
<gene>
    <name evidence="1" type="ORF">I6U48_26755</name>
</gene>
<dbReference type="RefSeq" id="WP_218323563.1">
    <property type="nucleotide sequence ID" value="NZ_JAEEGC010000180.1"/>
</dbReference>
<accession>A0A949U322</accession>
<evidence type="ECO:0000313" key="2">
    <source>
        <dbReference type="Proteomes" id="UP000694308"/>
    </source>
</evidence>
<evidence type="ECO:0008006" key="3">
    <source>
        <dbReference type="Google" id="ProtNLM"/>
    </source>
</evidence>
<evidence type="ECO:0000313" key="1">
    <source>
        <dbReference type="EMBL" id="MBV7276481.1"/>
    </source>
</evidence>
<organism evidence="1 2">
    <name type="scientific">Clostridium thailandense</name>
    <dbReference type="NCBI Taxonomy" id="2794346"/>
    <lineage>
        <taxon>Bacteria</taxon>
        <taxon>Bacillati</taxon>
        <taxon>Bacillota</taxon>
        <taxon>Clostridia</taxon>
        <taxon>Eubacteriales</taxon>
        <taxon>Clostridiaceae</taxon>
        <taxon>Clostridium</taxon>
    </lineage>
</organism>